<proteinExistence type="predicted"/>
<dbReference type="InterPro" id="IPR002915">
    <property type="entry name" value="DeoC/FbaB/LacD_aldolase"/>
</dbReference>
<accession>A0A1F5FJ75</accession>
<dbReference type="GO" id="GO:0004332">
    <property type="term" value="F:fructose-bisphosphate aldolase activity"/>
    <property type="evidence" value="ECO:0007669"/>
    <property type="project" value="InterPro"/>
</dbReference>
<dbReference type="SMART" id="SM01133">
    <property type="entry name" value="DeoC"/>
    <property type="match status" value="1"/>
</dbReference>
<dbReference type="EMBL" id="MFAM01000016">
    <property type="protein sequence ID" value="OGD79620.1"/>
    <property type="molecule type" value="Genomic_DNA"/>
</dbReference>
<dbReference type="PANTHER" id="PTHR47916">
    <property type="entry name" value="FRUCTOSE-BISPHOSPHATE ALDOLASE CLASS 1"/>
    <property type="match status" value="1"/>
</dbReference>
<evidence type="ECO:0008006" key="4">
    <source>
        <dbReference type="Google" id="ProtNLM"/>
    </source>
</evidence>
<feature type="active site" description="Proton donor" evidence="1">
    <location>
        <position position="141"/>
    </location>
</feature>
<organism evidence="2 3">
    <name type="scientific">Candidatus Collierbacteria bacterium RIFOXYB1_FULL_49_13</name>
    <dbReference type="NCBI Taxonomy" id="1817728"/>
    <lineage>
        <taxon>Bacteria</taxon>
        <taxon>Candidatus Collieribacteriota</taxon>
    </lineage>
</organism>
<dbReference type="InterPro" id="IPR013785">
    <property type="entry name" value="Aldolase_TIM"/>
</dbReference>
<dbReference type="PANTHER" id="PTHR47916:SF1">
    <property type="entry name" value="3-HYDROXY-5-PHOSPHONOOXYPENTANE-2,4-DIONE THIOLASE"/>
    <property type="match status" value="1"/>
</dbReference>
<dbReference type="InterPro" id="IPR041720">
    <property type="entry name" value="FbaB-like"/>
</dbReference>
<dbReference type="Proteomes" id="UP000176682">
    <property type="component" value="Unassembled WGS sequence"/>
</dbReference>
<dbReference type="CDD" id="cd00958">
    <property type="entry name" value="DhnA"/>
    <property type="match status" value="1"/>
</dbReference>
<dbReference type="PIRSF" id="PIRSF038992">
    <property type="entry name" value="Aldolase_Ia"/>
    <property type="match status" value="1"/>
</dbReference>
<dbReference type="AlphaFoldDB" id="A0A1F5FJ75"/>
<evidence type="ECO:0000256" key="1">
    <source>
        <dbReference type="PIRSR" id="PIRSR038992-1"/>
    </source>
</evidence>
<protein>
    <recommendedName>
        <fullName evidence="4">Fructose-bisphosphate aldolase</fullName>
    </recommendedName>
</protein>
<name>A0A1F5FJ75_9BACT</name>
<feature type="active site" description="Schiff-base intermediate with dihydroxyacetone-P" evidence="1">
    <location>
        <position position="173"/>
    </location>
</feature>
<gene>
    <name evidence="2" type="ORF">A2368_02705</name>
</gene>
<dbReference type="InterPro" id="IPR050456">
    <property type="entry name" value="DeoC/FbaB_aldolase"/>
</dbReference>
<reference evidence="2 3" key="1">
    <citation type="journal article" date="2016" name="Nat. Commun.">
        <title>Thousands of microbial genomes shed light on interconnected biogeochemical processes in an aquifer system.</title>
        <authorList>
            <person name="Anantharaman K."/>
            <person name="Brown C.T."/>
            <person name="Hug L.A."/>
            <person name="Sharon I."/>
            <person name="Castelle C.J."/>
            <person name="Probst A.J."/>
            <person name="Thomas B.C."/>
            <person name="Singh A."/>
            <person name="Wilkins M.J."/>
            <person name="Karaoz U."/>
            <person name="Brodie E.L."/>
            <person name="Williams K.H."/>
            <person name="Hubbard S.S."/>
            <person name="Banfield J.F."/>
        </authorList>
    </citation>
    <scope>NUCLEOTIDE SEQUENCE [LARGE SCALE GENOMIC DNA]</scope>
</reference>
<evidence type="ECO:0000313" key="3">
    <source>
        <dbReference type="Proteomes" id="UP000176682"/>
    </source>
</evidence>
<dbReference type="Pfam" id="PF01791">
    <property type="entry name" value="DeoC"/>
    <property type="match status" value="1"/>
</dbReference>
<dbReference type="SUPFAM" id="SSF51569">
    <property type="entry name" value="Aldolase"/>
    <property type="match status" value="1"/>
</dbReference>
<comment type="caution">
    <text evidence="2">The sequence shown here is derived from an EMBL/GenBank/DDBJ whole genome shotgun (WGS) entry which is preliminary data.</text>
</comment>
<evidence type="ECO:0000313" key="2">
    <source>
        <dbReference type="EMBL" id="OGD79620.1"/>
    </source>
</evidence>
<sequence length="248" mass="27062">MIQSLAKNGKVLMLAYDQGFEHGPVDFNEKNIDPTYIMNVAREAGVFTGIIFHEGVAARYYDATTNIPLVVKLNGRTAYRSGEEPYSPLLCTVKRAVELGASGVGYTIYVGSEHEAKMMEEFSKMEDEAHAAGLTVIAWMYPRGKKVEGVENNKETVAYAARLGLELNADMVKVPYVVEPGGMKWVVEAAGKTKVVIQGGGKKEWTELEAEVKSAMNQGVAGLAVGRNVWQAENPAEVARNLSQLVFV</sequence>
<dbReference type="Gene3D" id="3.20.20.70">
    <property type="entry name" value="Aldolase class I"/>
    <property type="match status" value="1"/>
</dbReference>